<proteinExistence type="predicted"/>
<comment type="caution">
    <text evidence="2">The sequence shown here is derived from an EMBL/GenBank/DDBJ whole genome shotgun (WGS) entry which is preliminary data.</text>
</comment>
<accession>A0A815E055</accession>
<evidence type="ECO:0000313" key="3">
    <source>
        <dbReference type="EMBL" id="CAF1640687.1"/>
    </source>
</evidence>
<evidence type="ECO:0000256" key="1">
    <source>
        <dbReference type="SAM" id="Phobius"/>
    </source>
</evidence>
<dbReference type="Proteomes" id="UP000663828">
    <property type="component" value="Unassembled WGS sequence"/>
</dbReference>
<dbReference type="EMBL" id="CAJNOR010009060">
    <property type="protein sequence ID" value="CAF1640687.1"/>
    <property type="molecule type" value="Genomic_DNA"/>
</dbReference>
<keyword evidence="4" id="KW-1185">Reference proteome</keyword>
<evidence type="ECO:0000313" key="4">
    <source>
        <dbReference type="Proteomes" id="UP000663828"/>
    </source>
</evidence>
<gene>
    <name evidence="2" type="ORF">EDS130_LOCUS30998</name>
    <name evidence="3" type="ORF">XAT740_LOCUS53261</name>
</gene>
<keyword evidence="1" id="KW-0812">Transmembrane</keyword>
<feature type="transmembrane region" description="Helical" evidence="1">
    <location>
        <begin position="76"/>
        <end position="97"/>
    </location>
</feature>
<reference evidence="2" key="1">
    <citation type="submission" date="2021-02" db="EMBL/GenBank/DDBJ databases">
        <authorList>
            <person name="Nowell W R."/>
        </authorList>
    </citation>
    <scope>NUCLEOTIDE SEQUENCE</scope>
</reference>
<sequence length="156" mass="17394">MHSYSTTVMITIAVMLSLGFLSLFIIQLVMGAMYFNKCPVQPMFPWLNLVSGSTGMLLFLAVSMIFLFRKLQWKKLMICLVIIVTILALFFLVWTIYSNYARFSASNSMNIMQYENATLSTYCHPQLAEVTRGTFITLDVILGLSTCLVSGGAAAS</sequence>
<keyword evidence="1" id="KW-0472">Membrane</keyword>
<dbReference type="EMBL" id="CAJNOJ010000222">
    <property type="protein sequence ID" value="CAF1308367.1"/>
    <property type="molecule type" value="Genomic_DNA"/>
</dbReference>
<dbReference type="AlphaFoldDB" id="A0A815E055"/>
<feature type="transmembrane region" description="Helical" evidence="1">
    <location>
        <begin position="46"/>
        <end position="69"/>
    </location>
</feature>
<name>A0A815E055_ADIRI</name>
<feature type="transmembrane region" description="Helical" evidence="1">
    <location>
        <begin position="12"/>
        <end position="34"/>
    </location>
</feature>
<protein>
    <submittedName>
        <fullName evidence="2">Uncharacterized protein</fullName>
    </submittedName>
</protein>
<evidence type="ECO:0000313" key="5">
    <source>
        <dbReference type="Proteomes" id="UP000663852"/>
    </source>
</evidence>
<dbReference type="Proteomes" id="UP000663852">
    <property type="component" value="Unassembled WGS sequence"/>
</dbReference>
<evidence type="ECO:0000313" key="2">
    <source>
        <dbReference type="EMBL" id="CAF1308367.1"/>
    </source>
</evidence>
<organism evidence="2 5">
    <name type="scientific">Adineta ricciae</name>
    <name type="common">Rotifer</name>
    <dbReference type="NCBI Taxonomy" id="249248"/>
    <lineage>
        <taxon>Eukaryota</taxon>
        <taxon>Metazoa</taxon>
        <taxon>Spiralia</taxon>
        <taxon>Gnathifera</taxon>
        <taxon>Rotifera</taxon>
        <taxon>Eurotatoria</taxon>
        <taxon>Bdelloidea</taxon>
        <taxon>Adinetida</taxon>
        <taxon>Adinetidae</taxon>
        <taxon>Adineta</taxon>
    </lineage>
</organism>
<keyword evidence="1" id="KW-1133">Transmembrane helix</keyword>